<accession>A0A5M8PIV3</accession>
<dbReference type="Proteomes" id="UP000324767">
    <property type="component" value="Unassembled WGS sequence"/>
</dbReference>
<evidence type="ECO:0000256" key="4">
    <source>
        <dbReference type="ARBA" id="ARBA00022927"/>
    </source>
</evidence>
<evidence type="ECO:0000256" key="3">
    <source>
        <dbReference type="ARBA" id="ARBA00022448"/>
    </source>
</evidence>
<feature type="domain" description="Vps52 C-terminal" evidence="8">
    <location>
        <begin position="351"/>
        <end position="663"/>
    </location>
</feature>
<organism evidence="9 10">
    <name type="scientific">Lasallia pustulata</name>
    <dbReference type="NCBI Taxonomy" id="136370"/>
    <lineage>
        <taxon>Eukaryota</taxon>
        <taxon>Fungi</taxon>
        <taxon>Dikarya</taxon>
        <taxon>Ascomycota</taxon>
        <taxon>Pezizomycotina</taxon>
        <taxon>Lecanoromycetes</taxon>
        <taxon>OSLEUM clade</taxon>
        <taxon>Umbilicariomycetidae</taxon>
        <taxon>Umbilicariales</taxon>
        <taxon>Umbilicariaceae</taxon>
        <taxon>Lasallia</taxon>
    </lineage>
</organism>
<dbReference type="PANTHER" id="PTHR14190:SF7">
    <property type="entry name" value="VACUOLAR PROTEIN SORTING-ASSOCIATED PROTEIN 52 HOMOLOG"/>
    <property type="match status" value="1"/>
</dbReference>
<dbReference type="GO" id="GO:0019905">
    <property type="term" value="F:syntaxin binding"/>
    <property type="evidence" value="ECO:0007669"/>
    <property type="project" value="TreeGrafter"/>
</dbReference>
<feature type="region of interest" description="Disordered" evidence="6">
    <location>
        <begin position="1"/>
        <end position="50"/>
    </location>
</feature>
<evidence type="ECO:0000256" key="1">
    <source>
        <dbReference type="ARBA" id="ARBA00004601"/>
    </source>
</evidence>
<dbReference type="GO" id="GO:0042147">
    <property type="term" value="P:retrograde transport, endosome to Golgi"/>
    <property type="evidence" value="ECO:0007669"/>
    <property type="project" value="TreeGrafter"/>
</dbReference>
<dbReference type="GO" id="GO:0006896">
    <property type="term" value="P:Golgi to vacuole transport"/>
    <property type="evidence" value="ECO:0007669"/>
    <property type="project" value="TreeGrafter"/>
</dbReference>
<evidence type="ECO:0000259" key="7">
    <source>
        <dbReference type="Pfam" id="PF04129"/>
    </source>
</evidence>
<dbReference type="InterPro" id="IPR048361">
    <property type="entry name" value="Vps52_C"/>
</dbReference>
<dbReference type="PANTHER" id="PTHR14190">
    <property type="entry name" value="SUPPRESSOR OF ACTIN MUTATIONS 2/VACUOLAR PROTEIN SORTING 52"/>
    <property type="match status" value="1"/>
</dbReference>
<dbReference type="EMBL" id="VXIT01000013">
    <property type="protein sequence ID" value="KAA6408532.1"/>
    <property type="molecule type" value="Genomic_DNA"/>
</dbReference>
<dbReference type="GO" id="GO:0015031">
    <property type="term" value="P:protein transport"/>
    <property type="evidence" value="ECO:0007669"/>
    <property type="project" value="UniProtKB-KW"/>
</dbReference>
<comment type="caution">
    <text evidence="9">The sequence shown here is derived from an EMBL/GenBank/DDBJ whole genome shotgun (WGS) entry which is preliminary data.</text>
</comment>
<dbReference type="AlphaFoldDB" id="A0A5M8PIV3"/>
<feature type="domain" description="Vps52 coiled-coil" evidence="7">
    <location>
        <begin position="161"/>
        <end position="334"/>
    </location>
</feature>
<evidence type="ECO:0000256" key="6">
    <source>
        <dbReference type="SAM" id="MobiDB-lite"/>
    </source>
</evidence>
<dbReference type="GO" id="GO:0005829">
    <property type="term" value="C:cytosol"/>
    <property type="evidence" value="ECO:0007669"/>
    <property type="project" value="GOC"/>
</dbReference>
<dbReference type="InterPro" id="IPR007258">
    <property type="entry name" value="Vps52"/>
</dbReference>
<comment type="similarity">
    <text evidence="2">Belongs to the VPS52 family.</text>
</comment>
<evidence type="ECO:0000259" key="8">
    <source>
        <dbReference type="Pfam" id="PF20655"/>
    </source>
</evidence>
<keyword evidence="4" id="KW-0653">Protein transport</keyword>
<keyword evidence="3" id="KW-0813">Transport</keyword>
<sequence>MWLDRFSGHSTPSGSPPPPQQRSYSPGPRRPTHLAPGPAQRPGFSPRTSSLSIALNSNASTASLTSTSRLTNGSALKQQITPPPDVTDPLGVLEKVVGLSLHGDGVSNGIFDNSAVLNKPTPLVENIDFDGLSLHDFARGEIHGVDGDAEQRYAEQPVEEYEKEKDRFEDLHRSILACDEVLKSVEISLTSFQRDLGAVSAEIETLQSRSSILNTKLENRKTVEKLLGPAVEEISISPAVVQKISEGVIDEVWVKALDEVEKRSKLIDGKLRGTEPTRAAADIKPLLENLTSKALERIRDFFVTQVKALRSPSINAQIIQHQGFLQYKDLYVFLNKHHPQLAGEMSQAYINTMRWYYLDHFTRYRAALQKLSLYNVDKHDILGADPPSQRAHTAQRSHDALNLGRRIEVLKGSSHSAITSYLAEEDKTTHYLETPFRNFNLALIDNASAEYSFLTDFFSPNSYHQVSQRFASIFEPTFSLGRTLTKELIESTYDCLGVLLCVRLNQHSAFELQRRKIPAADGYINATNMLLWPRFQVAMDAHCDSVRRLTSTLSTRSAASALSLTDSSKQSTAPHQLTQRFGQFAQGVLALSSEAGDDEPVAGSLARLRAEFEAFLAKLGKGIADKKKRERFLANNYSLVLTIIGDVGGKLAGEQREHFEELRKACGGDR</sequence>
<dbReference type="InterPro" id="IPR048319">
    <property type="entry name" value="Vps52_CC"/>
</dbReference>
<dbReference type="Pfam" id="PF04129">
    <property type="entry name" value="Vps52_CC"/>
    <property type="match status" value="1"/>
</dbReference>
<comment type="subcellular location">
    <subcellularLocation>
        <location evidence="1">Golgi apparatus</location>
        <location evidence="1">trans-Golgi network</location>
    </subcellularLocation>
</comment>
<evidence type="ECO:0000256" key="5">
    <source>
        <dbReference type="ARBA" id="ARBA00023034"/>
    </source>
</evidence>
<evidence type="ECO:0000313" key="10">
    <source>
        <dbReference type="Proteomes" id="UP000324767"/>
    </source>
</evidence>
<proteinExistence type="inferred from homology"/>
<dbReference type="Pfam" id="PF20655">
    <property type="entry name" value="Vps52_C"/>
    <property type="match status" value="1"/>
</dbReference>
<keyword evidence="5" id="KW-0333">Golgi apparatus</keyword>
<dbReference type="OrthoDB" id="19482at2759"/>
<dbReference type="GO" id="GO:0032456">
    <property type="term" value="P:endocytic recycling"/>
    <property type="evidence" value="ECO:0007669"/>
    <property type="project" value="TreeGrafter"/>
</dbReference>
<evidence type="ECO:0000313" key="9">
    <source>
        <dbReference type="EMBL" id="KAA6408532.1"/>
    </source>
</evidence>
<name>A0A5M8PIV3_9LECA</name>
<gene>
    <name evidence="9" type="ORF">FRX48_07614</name>
</gene>
<evidence type="ECO:0000256" key="2">
    <source>
        <dbReference type="ARBA" id="ARBA00008180"/>
    </source>
</evidence>
<dbReference type="GO" id="GO:0000938">
    <property type="term" value="C:GARP complex"/>
    <property type="evidence" value="ECO:0007669"/>
    <property type="project" value="TreeGrafter"/>
</dbReference>
<reference evidence="9 10" key="1">
    <citation type="submission" date="2019-09" db="EMBL/GenBank/DDBJ databases">
        <title>The hologenome of the rock-dwelling lichen Lasallia pustulata.</title>
        <authorList>
            <person name="Greshake Tzovaras B."/>
            <person name="Segers F."/>
            <person name="Bicker A."/>
            <person name="Dal Grande F."/>
            <person name="Otte J."/>
            <person name="Hankeln T."/>
            <person name="Schmitt I."/>
            <person name="Ebersberger I."/>
        </authorList>
    </citation>
    <scope>NUCLEOTIDE SEQUENCE [LARGE SCALE GENOMIC DNA]</scope>
    <source>
        <strain evidence="9">A1-1</strain>
    </source>
</reference>
<protein>
    <submittedName>
        <fullName evidence="9">Uncharacterized protein</fullName>
    </submittedName>
</protein>